<evidence type="ECO:0000256" key="3">
    <source>
        <dbReference type="SAM" id="SignalP"/>
    </source>
</evidence>
<feature type="chain" id="PRO_5013923722" description="Calcineurin-like phosphoesterase domain-containing protein" evidence="3">
    <location>
        <begin position="20"/>
        <end position="179"/>
    </location>
</feature>
<keyword evidence="1" id="KW-0378">Hydrolase</keyword>
<reference evidence="5 6" key="1">
    <citation type="submission" date="2015-09" db="EMBL/GenBank/DDBJ databases">
        <title>Draft genome of the parasitic nematode Teladorsagia circumcincta isolate WARC Sus (inbred).</title>
        <authorList>
            <person name="Mitreva M."/>
        </authorList>
    </citation>
    <scope>NUCLEOTIDE SEQUENCE [LARGE SCALE GENOMIC DNA]</scope>
    <source>
        <strain evidence="5 6">S</strain>
    </source>
</reference>
<dbReference type="OrthoDB" id="348678at2759"/>
<dbReference type="Proteomes" id="UP000230423">
    <property type="component" value="Unassembled WGS sequence"/>
</dbReference>
<dbReference type="InterPro" id="IPR004843">
    <property type="entry name" value="Calcineurin-like_PHP"/>
</dbReference>
<dbReference type="GO" id="GO:0008081">
    <property type="term" value="F:phosphoric diester hydrolase activity"/>
    <property type="evidence" value="ECO:0007669"/>
    <property type="project" value="TreeGrafter"/>
</dbReference>
<feature type="domain" description="Calcineurin-like phosphoesterase" evidence="4">
    <location>
        <begin position="21"/>
        <end position="167"/>
    </location>
</feature>
<sequence length="179" mass="20131">KSGHNQMLFVFALIAGATALNILHLADFHLDVDYSVTGDNTHMCHDTTNQTESDFANDPESLLSNDTDSYLGHFGDYMCDSPKPLVVHALDEAKRIFPNPDLIIWTGDNVPHVDGYDWNYVINVMNLTTSLLFSRFPNHTILPTFGNHDYAPANAFDSNSTLYSAMWDLWKGMLDESEQ</sequence>
<dbReference type="InterPro" id="IPR029052">
    <property type="entry name" value="Metallo-depent_PP-like"/>
</dbReference>
<dbReference type="PANTHER" id="PTHR10340:SF57">
    <property type="entry name" value="METALLOPHOS DOMAIN-CONTAINING PROTEIN"/>
    <property type="match status" value="1"/>
</dbReference>
<dbReference type="GO" id="GO:0005615">
    <property type="term" value="C:extracellular space"/>
    <property type="evidence" value="ECO:0007669"/>
    <property type="project" value="TreeGrafter"/>
</dbReference>
<evidence type="ECO:0000256" key="2">
    <source>
        <dbReference type="ARBA" id="ARBA00023180"/>
    </source>
</evidence>
<feature type="signal peptide" evidence="3">
    <location>
        <begin position="1"/>
        <end position="19"/>
    </location>
</feature>
<name>A0A2G9TWR7_TELCI</name>
<evidence type="ECO:0000313" key="5">
    <source>
        <dbReference type="EMBL" id="PIO62461.1"/>
    </source>
</evidence>
<keyword evidence="2" id="KW-0325">Glycoprotein</keyword>
<feature type="non-terminal residue" evidence="5">
    <location>
        <position position="179"/>
    </location>
</feature>
<dbReference type="Pfam" id="PF00149">
    <property type="entry name" value="Metallophos"/>
    <property type="match status" value="1"/>
</dbReference>
<organism evidence="5 6">
    <name type="scientific">Teladorsagia circumcincta</name>
    <name type="common">Brown stomach worm</name>
    <name type="synonym">Ostertagia circumcincta</name>
    <dbReference type="NCBI Taxonomy" id="45464"/>
    <lineage>
        <taxon>Eukaryota</taxon>
        <taxon>Metazoa</taxon>
        <taxon>Ecdysozoa</taxon>
        <taxon>Nematoda</taxon>
        <taxon>Chromadorea</taxon>
        <taxon>Rhabditida</taxon>
        <taxon>Rhabditina</taxon>
        <taxon>Rhabditomorpha</taxon>
        <taxon>Strongyloidea</taxon>
        <taxon>Trichostrongylidae</taxon>
        <taxon>Teladorsagia</taxon>
    </lineage>
</organism>
<evidence type="ECO:0000256" key="1">
    <source>
        <dbReference type="ARBA" id="ARBA00022801"/>
    </source>
</evidence>
<feature type="non-terminal residue" evidence="5">
    <location>
        <position position="1"/>
    </location>
</feature>
<protein>
    <recommendedName>
        <fullName evidence="4">Calcineurin-like phosphoesterase domain-containing protein</fullName>
    </recommendedName>
</protein>
<dbReference type="PANTHER" id="PTHR10340">
    <property type="entry name" value="SPHINGOMYELIN PHOSPHODIESTERASE"/>
    <property type="match status" value="1"/>
</dbReference>
<accession>A0A2G9TWR7</accession>
<gene>
    <name evidence="5" type="ORF">TELCIR_15976</name>
</gene>
<dbReference type="SUPFAM" id="SSF56300">
    <property type="entry name" value="Metallo-dependent phosphatases"/>
    <property type="match status" value="1"/>
</dbReference>
<evidence type="ECO:0000259" key="4">
    <source>
        <dbReference type="Pfam" id="PF00149"/>
    </source>
</evidence>
<dbReference type="EMBL" id="KZ352072">
    <property type="protein sequence ID" value="PIO62461.1"/>
    <property type="molecule type" value="Genomic_DNA"/>
</dbReference>
<evidence type="ECO:0000313" key="6">
    <source>
        <dbReference type="Proteomes" id="UP000230423"/>
    </source>
</evidence>
<keyword evidence="6" id="KW-1185">Reference proteome</keyword>
<proteinExistence type="predicted"/>
<keyword evidence="3" id="KW-0732">Signal</keyword>
<dbReference type="AlphaFoldDB" id="A0A2G9TWR7"/>